<accession>A0ABS2MUP7</accession>
<reference evidence="3 4" key="1">
    <citation type="submission" date="2021-01" db="EMBL/GenBank/DDBJ databases">
        <title>Genomic Encyclopedia of Type Strains, Phase IV (KMG-IV): sequencing the most valuable type-strain genomes for metagenomic binning, comparative biology and taxonomic classification.</title>
        <authorList>
            <person name="Goeker M."/>
        </authorList>
    </citation>
    <scope>NUCLEOTIDE SEQUENCE [LARGE SCALE GENOMIC DNA]</scope>
    <source>
        <strain evidence="3 4">DSM 24436</strain>
    </source>
</reference>
<proteinExistence type="predicted"/>
<feature type="non-terminal residue" evidence="3">
    <location>
        <position position="345"/>
    </location>
</feature>
<dbReference type="PANTHER" id="PTHR33055:SF15">
    <property type="entry name" value="TRANSPOSASE-RELATED"/>
    <property type="match status" value="1"/>
</dbReference>
<dbReference type="NCBIfam" id="NF033542">
    <property type="entry name" value="transpos_IS110"/>
    <property type="match status" value="1"/>
</dbReference>
<comment type="caution">
    <text evidence="3">The sequence shown here is derived from an EMBL/GenBank/DDBJ whole genome shotgun (WGS) entry which is preliminary data.</text>
</comment>
<dbReference type="PANTHER" id="PTHR33055">
    <property type="entry name" value="TRANSPOSASE FOR INSERTION SEQUENCE ELEMENT IS1111A"/>
    <property type="match status" value="1"/>
</dbReference>
<name>A0ABS2MUP7_9FIRM</name>
<dbReference type="RefSeq" id="WP_204665487.1">
    <property type="nucleotide sequence ID" value="NZ_JAFBDT010000073.1"/>
</dbReference>
<feature type="non-terminal residue" evidence="3">
    <location>
        <position position="1"/>
    </location>
</feature>
<evidence type="ECO:0000259" key="1">
    <source>
        <dbReference type="Pfam" id="PF01548"/>
    </source>
</evidence>
<gene>
    <name evidence="3" type="ORF">JOC49_002647</name>
</gene>
<dbReference type="Pfam" id="PF01548">
    <property type="entry name" value="DEDD_Tnp_IS110"/>
    <property type="match status" value="1"/>
</dbReference>
<evidence type="ECO:0000259" key="2">
    <source>
        <dbReference type="Pfam" id="PF02371"/>
    </source>
</evidence>
<feature type="domain" description="Transposase IS116/IS110/IS902 C-terminal" evidence="2">
    <location>
        <begin position="230"/>
        <end position="314"/>
    </location>
</feature>
<organism evidence="3 4">
    <name type="scientific">Fusibacter tunisiensis</name>
    <dbReference type="NCBI Taxonomy" id="1008308"/>
    <lineage>
        <taxon>Bacteria</taxon>
        <taxon>Bacillati</taxon>
        <taxon>Bacillota</taxon>
        <taxon>Clostridia</taxon>
        <taxon>Eubacteriales</taxon>
        <taxon>Eubacteriales Family XII. Incertae Sedis</taxon>
        <taxon>Fusibacter</taxon>
    </lineage>
</organism>
<keyword evidence="4" id="KW-1185">Reference proteome</keyword>
<sequence length="345" mass="39066">GFNTLLEAIPNVSKDKIKVGLEATGHYSLNLMRFIIDNQFPLIVLNPLQTNLFRKAHTLRKSKTDKIDAKLIALMLQSGNFKPHSDVSYHLRELKSLTRHKSRIKDNLAKYKISLHRILDIMFPELASVVYSLNQKSTYELLKAFPSKQAITSAHLTKLTNLLIKHSKGKYRKEKAILIKETAAKSIGTDSRAISFELSQTLSFIEVYSNEINKIDNEIKSIMDEIQSPILTIPGISYGLASVILAEIGDINRFDSPSKLLAFAGLEPSTYESGRFVATGMKMVKRGSSYLRWAILEAARLVAMRDPTFKEYYQKKKSEGKHHYVANSHVAKKLIRVIHHLLTNN</sequence>
<evidence type="ECO:0000313" key="3">
    <source>
        <dbReference type="EMBL" id="MBM7563065.1"/>
    </source>
</evidence>
<dbReference type="EMBL" id="JAFBDT010000073">
    <property type="protein sequence ID" value="MBM7563065.1"/>
    <property type="molecule type" value="Genomic_DNA"/>
</dbReference>
<dbReference type="InterPro" id="IPR047650">
    <property type="entry name" value="Transpos_IS110"/>
</dbReference>
<dbReference type="InterPro" id="IPR003346">
    <property type="entry name" value="Transposase_20"/>
</dbReference>
<dbReference type="Pfam" id="PF02371">
    <property type="entry name" value="Transposase_20"/>
    <property type="match status" value="1"/>
</dbReference>
<evidence type="ECO:0000313" key="4">
    <source>
        <dbReference type="Proteomes" id="UP000767854"/>
    </source>
</evidence>
<feature type="domain" description="Transposase IS110-like N-terminal" evidence="1">
    <location>
        <begin position="1"/>
        <end position="124"/>
    </location>
</feature>
<dbReference type="Proteomes" id="UP000767854">
    <property type="component" value="Unassembled WGS sequence"/>
</dbReference>
<dbReference type="InterPro" id="IPR002525">
    <property type="entry name" value="Transp_IS110-like_N"/>
</dbReference>
<protein>
    <submittedName>
        <fullName evidence="3">Transposase</fullName>
    </submittedName>
</protein>